<gene>
    <name evidence="2" type="ORF">NLI96_g5825</name>
</gene>
<dbReference type="SUPFAM" id="SSF47095">
    <property type="entry name" value="HMG-box"/>
    <property type="match status" value="1"/>
</dbReference>
<proteinExistence type="predicted"/>
<evidence type="ECO:0000313" key="3">
    <source>
        <dbReference type="Proteomes" id="UP001212997"/>
    </source>
</evidence>
<evidence type="ECO:0000256" key="1">
    <source>
        <dbReference type="SAM" id="MobiDB-lite"/>
    </source>
</evidence>
<accession>A0AAD5V2V6</accession>
<dbReference type="AlphaFoldDB" id="A0AAD5V2V6"/>
<dbReference type="EMBL" id="JANAWD010000199">
    <property type="protein sequence ID" value="KAJ3484178.1"/>
    <property type="molecule type" value="Genomic_DNA"/>
</dbReference>
<feature type="region of interest" description="Disordered" evidence="1">
    <location>
        <begin position="80"/>
        <end position="109"/>
    </location>
</feature>
<keyword evidence="3" id="KW-1185">Reference proteome</keyword>
<protein>
    <submittedName>
        <fullName evidence="2">Uncharacterized protein</fullName>
    </submittedName>
</protein>
<evidence type="ECO:0000313" key="2">
    <source>
        <dbReference type="EMBL" id="KAJ3484178.1"/>
    </source>
</evidence>
<dbReference type="InterPro" id="IPR036910">
    <property type="entry name" value="HMG_box_dom_sf"/>
</dbReference>
<organism evidence="2 3">
    <name type="scientific">Meripilus lineatus</name>
    <dbReference type="NCBI Taxonomy" id="2056292"/>
    <lineage>
        <taxon>Eukaryota</taxon>
        <taxon>Fungi</taxon>
        <taxon>Dikarya</taxon>
        <taxon>Basidiomycota</taxon>
        <taxon>Agaricomycotina</taxon>
        <taxon>Agaricomycetes</taxon>
        <taxon>Polyporales</taxon>
        <taxon>Meripilaceae</taxon>
        <taxon>Meripilus</taxon>
    </lineage>
</organism>
<sequence length="109" mass="12402">MSDDHRRLPRRPKHPNAYFVVLALYEDVLKAFDLAVPSRQELTVEASKLWKGSPPEFRDKFTADAKAIRDVEYRRLLAIPHEDHSSQHSPAGAKANRNSKFGKGTISFT</sequence>
<dbReference type="Proteomes" id="UP001212997">
    <property type="component" value="Unassembled WGS sequence"/>
</dbReference>
<name>A0AAD5V2V6_9APHY</name>
<comment type="caution">
    <text evidence="2">The sequence shown here is derived from an EMBL/GenBank/DDBJ whole genome shotgun (WGS) entry which is preliminary data.</text>
</comment>
<reference evidence="2" key="1">
    <citation type="submission" date="2022-07" db="EMBL/GenBank/DDBJ databases">
        <title>Genome Sequence of Physisporinus lineatus.</title>
        <authorList>
            <person name="Buettner E."/>
        </authorList>
    </citation>
    <scope>NUCLEOTIDE SEQUENCE</scope>
    <source>
        <strain evidence="2">VT162</strain>
    </source>
</reference>